<dbReference type="RefSeq" id="WP_045087646.1">
    <property type="nucleotide sequence ID" value="NZ_LN824141.1"/>
</dbReference>
<dbReference type="Proteomes" id="UP000032809">
    <property type="component" value="Chromosome I"/>
</dbReference>
<organism evidence="1 2">
    <name type="scientific">Defluviitoga tunisiensis</name>
    <dbReference type="NCBI Taxonomy" id="1006576"/>
    <lineage>
        <taxon>Bacteria</taxon>
        <taxon>Thermotogati</taxon>
        <taxon>Thermotogota</taxon>
        <taxon>Thermotogae</taxon>
        <taxon>Petrotogales</taxon>
        <taxon>Petrotogaceae</taxon>
        <taxon>Defluviitoga</taxon>
    </lineage>
</organism>
<dbReference type="AlphaFoldDB" id="A0A0C7NXU4"/>
<protein>
    <submittedName>
        <fullName evidence="1">Uncharacterized protein</fullName>
    </submittedName>
</protein>
<dbReference type="HOGENOM" id="CLU_695837_0_0_0"/>
<evidence type="ECO:0000313" key="2">
    <source>
        <dbReference type="Proteomes" id="UP000032809"/>
    </source>
</evidence>
<gene>
    <name evidence="1" type="ORF">DTL3_0824</name>
</gene>
<dbReference type="KEGG" id="dtn:DTL3_0824"/>
<proteinExistence type="predicted"/>
<reference evidence="2" key="1">
    <citation type="submission" date="2014-11" db="EMBL/GenBank/DDBJ databases">
        <authorList>
            <person name="Wibberg D."/>
        </authorList>
    </citation>
    <scope>NUCLEOTIDE SEQUENCE [LARGE SCALE GENOMIC DNA]</scope>
    <source>
        <strain evidence="2">L3</strain>
    </source>
</reference>
<keyword evidence="2" id="KW-1185">Reference proteome</keyword>
<name>A0A0C7NXU4_DEFTU</name>
<sequence>MFSATVIKFNNLLKTYNEIYTSVPFFRFVNSTEGLGLDYLKEFYKLILDVEEDSIQRFLNSSVVFYPKKDYSINDILNPNYFNLLYKLTIDAEKIAIYSTEYEVFDQIFTKVFGATKLTDVLYKLEDKSYRVIKNDSGIFLNMEPDIVDIDEKYLLTGSTKNIYNKNEDWDFYVSVEDRTLVITFESNNYGNSKKFFNLSQLENKVIFGEAIEMELIDKSSFVSYFNKFMLPLDKETEESLHFINEIIEKEEFVVVTSRGITNEELFLFFQTPLDKEKIVKFALDRNLQKGEIGHYLFYLFSSETNGNLVYLYISDDEFIFSNVEPKKVNKYFSQLPLLKNTSYYKIVDEKEKLCNFFVLNLSQYLSNNFYASLDSFIVRQEFEKNNNYIIKIKTR</sequence>
<dbReference type="EMBL" id="LN824141">
    <property type="protein sequence ID" value="CEP78133.1"/>
    <property type="molecule type" value="Genomic_DNA"/>
</dbReference>
<dbReference type="STRING" id="1006576.DTL3_0824"/>
<evidence type="ECO:0000313" key="1">
    <source>
        <dbReference type="EMBL" id="CEP78133.1"/>
    </source>
</evidence>
<accession>A0A0C7NXU4</accession>